<dbReference type="Proteomes" id="UP001139011">
    <property type="component" value="Unassembled WGS sequence"/>
</dbReference>
<dbReference type="AlphaFoldDB" id="A0A9X1X8P6"/>
<sequence>MRKYKLDVVDVIELKEHYIGETKEVMVDTVILNEDGSEFFRGITAVRFNRHGIFPQIDSLKGIFEDKNSFMDFASYLKRYIKQQVRYL</sequence>
<dbReference type="RefSeq" id="WP_248251739.1">
    <property type="nucleotide sequence ID" value="NZ_JAIWJX010000002.1"/>
</dbReference>
<keyword evidence="2" id="KW-1185">Reference proteome</keyword>
<comment type="caution">
    <text evidence="1">The sequence shown here is derived from an EMBL/GenBank/DDBJ whole genome shotgun (WGS) entry which is preliminary data.</text>
</comment>
<accession>A0A9X1X8P6</accession>
<dbReference type="EMBL" id="JAIWJX010000002">
    <property type="protein sequence ID" value="MCK6256009.1"/>
    <property type="molecule type" value="Genomic_DNA"/>
</dbReference>
<evidence type="ECO:0000313" key="2">
    <source>
        <dbReference type="Proteomes" id="UP001139011"/>
    </source>
</evidence>
<gene>
    <name evidence="1" type="ORF">LCY76_05240</name>
</gene>
<organism evidence="1 2">
    <name type="scientific">Fictibacillus marinisediminis</name>
    <dbReference type="NCBI Taxonomy" id="2878389"/>
    <lineage>
        <taxon>Bacteria</taxon>
        <taxon>Bacillati</taxon>
        <taxon>Bacillota</taxon>
        <taxon>Bacilli</taxon>
        <taxon>Bacillales</taxon>
        <taxon>Fictibacillaceae</taxon>
        <taxon>Fictibacillus</taxon>
    </lineage>
</organism>
<protein>
    <submittedName>
        <fullName evidence="1">Uncharacterized protein</fullName>
    </submittedName>
</protein>
<reference evidence="1" key="1">
    <citation type="submission" date="2021-09" db="EMBL/GenBank/DDBJ databases">
        <title>Genome analysis of Fictibacillus sp. KIGAM418 isolated from marine sediment.</title>
        <authorList>
            <person name="Seo M.-J."/>
            <person name="Cho E.-S."/>
            <person name="Hwang C.Y."/>
        </authorList>
    </citation>
    <scope>NUCLEOTIDE SEQUENCE</scope>
    <source>
        <strain evidence="1">KIGAM418</strain>
    </source>
</reference>
<evidence type="ECO:0000313" key="1">
    <source>
        <dbReference type="EMBL" id="MCK6256009.1"/>
    </source>
</evidence>
<name>A0A9X1X8P6_9BACL</name>
<proteinExistence type="predicted"/>